<dbReference type="InterPro" id="IPR020476">
    <property type="entry name" value="Nudix_hydrolase"/>
</dbReference>
<dbReference type="GO" id="GO:0008413">
    <property type="term" value="F:8-oxo-7,8-dihydroguanosine triphosphate pyrophosphatase activity"/>
    <property type="evidence" value="ECO:0007669"/>
    <property type="project" value="TreeGrafter"/>
</dbReference>
<dbReference type="PRINTS" id="PR00502">
    <property type="entry name" value="NUDIXFAMILY"/>
</dbReference>
<protein>
    <recommendedName>
        <fullName evidence="13">8-oxo-dGTP diphosphatase</fullName>
        <ecNumber evidence="12">3.6.1.55</ecNumber>
    </recommendedName>
    <alternativeName>
        <fullName evidence="16">7,8-dihydro-8-oxoguanine-triphosphatase</fullName>
    </alternativeName>
    <alternativeName>
        <fullName evidence="15">Mutator protein MutT</fullName>
    </alternativeName>
    <alternativeName>
        <fullName evidence="14">dGTP pyrophosphohydrolase</fullName>
    </alternativeName>
</protein>
<evidence type="ECO:0000313" key="20">
    <source>
        <dbReference type="Proteomes" id="UP000434052"/>
    </source>
</evidence>
<evidence type="ECO:0000313" key="19">
    <source>
        <dbReference type="EMBL" id="TVM36543.1"/>
    </source>
</evidence>
<dbReference type="GO" id="GO:0046872">
    <property type="term" value="F:metal ion binding"/>
    <property type="evidence" value="ECO:0007669"/>
    <property type="project" value="UniProtKB-KW"/>
</dbReference>
<keyword evidence="8" id="KW-0460">Magnesium</keyword>
<dbReference type="OrthoDB" id="9810648at2"/>
<evidence type="ECO:0000256" key="6">
    <source>
        <dbReference type="ARBA" id="ARBA00022763"/>
    </source>
</evidence>
<evidence type="ECO:0000259" key="18">
    <source>
        <dbReference type="PROSITE" id="PS51462"/>
    </source>
</evidence>
<evidence type="ECO:0000256" key="5">
    <source>
        <dbReference type="ARBA" id="ARBA00022723"/>
    </source>
</evidence>
<accession>A0A6P1ZL76</accession>
<dbReference type="EMBL" id="QMIF01000001">
    <property type="protein sequence ID" value="TVM36543.1"/>
    <property type="molecule type" value="Genomic_DNA"/>
</dbReference>
<keyword evidence="6" id="KW-0227">DNA damage</keyword>
<evidence type="ECO:0000256" key="11">
    <source>
        <dbReference type="ARBA" id="ARBA00036904"/>
    </source>
</evidence>
<comment type="catalytic activity">
    <reaction evidence="11">
        <text>8-oxo-GTP + H2O = 8-oxo-GMP + diphosphate + H(+)</text>
        <dbReference type="Rhea" id="RHEA:67616"/>
        <dbReference type="ChEBI" id="CHEBI:15377"/>
        <dbReference type="ChEBI" id="CHEBI:15378"/>
        <dbReference type="ChEBI" id="CHEBI:33019"/>
        <dbReference type="ChEBI" id="CHEBI:143553"/>
        <dbReference type="ChEBI" id="CHEBI:145694"/>
    </reaction>
</comment>
<dbReference type="GO" id="GO:0006281">
    <property type="term" value="P:DNA repair"/>
    <property type="evidence" value="ECO:0007669"/>
    <property type="project" value="UniProtKB-KW"/>
</dbReference>
<reference evidence="19 20" key="1">
    <citation type="submission" date="2018-06" db="EMBL/GenBank/DDBJ databases">
        <title>Complete genome of Desulfovibrio marinus P48SEP.</title>
        <authorList>
            <person name="Crispim J.S."/>
            <person name="Vidigal P.M.P."/>
            <person name="Silva L.C.F."/>
            <person name="Araujo L.C."/>
            <person name="Laguardia C.N."/>
            <person name="Dias R.S."/>
            <person name="Sousa M.P."/>
            <person name="Paula S.O."/>
            <person name="Silva C."/>
        </authorList>
    </citation>
    <scope>NUCLEOTIDE SEQUENCE [LARGE SCALE GENOMIC DNA]</scope>
    <source>
        <strain evidence="19 20">P48SEP</strain>
    </source>
</reference>
<evidence type="ECO:0000256" key="1">
    <source>
        <dbReference type="ARBA" id="ARBA00001946"/>
    </source>
</evidence>
<dbReference type="RefSeq" id="WP_144233578.1">
    <property type="nucleotide sequence ID" value="NZ_QMIF01000001.1"/>
</dbReference>
<evidence type="ECO:0000256" key="3">
    <source>
        <dbReference type="ARBA" id="ARBA00022457"/>
    </source>
</evidence>
<keyword evidence="4" id="KW-0235">DNA replication</keyword>
<keyword evidence="3" id="KW-0515">Mutator protein</keyword>
<evidence type="ECO:0000256" key="8">
    <source>
        <dbReference type="ARBA" id="ARBA00022842"/>
    </source>
</evidence>
<evidence type="ECO:0000256" key="17">
    <source>
        <dbReference type="RuleBase" id="RU003476"/>
    </source>
</evidence>
<dbReference type="InterPro" id="IPR000086">
    <property type="entry name" value="NUDIX_hydrolase_dom"/>
</dbReference>
<evidence type="ECO:0000256" key="2">
    <source>
        <dbReference type="ARBA" id="ARBA00005582"/>
    </source>
</evidence>
<dbReference type="Pfam" id="PF00293">
    <property type="entry name" value="NUDIX"/>
    <property type="match status" value="1"/>
</dbReference>
<dbReference type="Gene3D" id="3.90.79.10">
    <property type="entry name" value="Nucleoside Triphosphate Pyrophosphohydrolase"/>
    <property type="match status" value="1"/>
</dbReference>
<evidence type="ECO:0000256" key="13">
    <source>
        <dbReference type="ARBA" id="ARBA00040794"/>
    </source>
</evidence>
<dbReference type="GO" id="GO:0044716">
    <property type="term" value="F:8-oxo-GDP phosphatase activity"/>
    <property type="evidence" value="ECO:0007669"/>
    <property type="project" value="TreeGrafter"/>
</dbReference>
<dbReference type="GO" id="GO:0006260">
    <property type="term" value="P:DNA replication"/>
    <property type="evidence" value="ECO:0007669"/>
    <property type="project" value="UniProtKB-KW"/>
</dbReference>
<keyword evidence="5" id="KW-0479">Metal-binding</keyword>
<dbReference type="GO" id="GO:0035539">
    <property type="term" value="F:8-oxo-7,8-dihydrodeoxyguanosine triphosphate pyrophosphatase activity"/>
    <property type="evidence" value="ECO:0007669"/>
    <property type="project" value="UniProtKB-EC"/>
</dbReference>
<evidence type="ECO:0000256" key="14">
    <source>
        <dbReference type="ARBA" id="ARBA00041592"/>
    </source>
</evidence>
<comment type="catalytic activity">
    <reaction evidence="10">
        <text>8-oxo-dGTP + H2O = 8-oxo-dGMP + diphosphate + H(+)</text>
        <dbReference type="Rhea" id="RHEA:31575"/>
        <dbReference type="ChEBI" id="CHEBI:15377"/>
        <dbReference type="ChEBI" id="CHEBI:15378"/>
        <dbReference type="ChEBI" id="CHEBI:33019"/>
        <dbReference type="ChEBI" id="CHEBI:63224"/>
        <dbReference type="ChEBI" id="CHEBI:77896"/>
        <dbReference type="EC" id="3.6.1.55"/>
    </reaction>
</comment>
<dbReference type="PROSITE" id="PS51462">
    <property type="entry name" value="NUDIX"/>
    <property type="match status" value="1"/>
</dbReference>
<evidence type="ECO:0000256" key="9">
    <source>
        <dbReference type="ARBA" id="ARBA00023204"/>
    </source>
</evidence>
<organism evidence="19 20">
    <name type="scientific">Oceanidesulfovibrio marinus</name>
    <dbReference type="NCBI Taxonomy" id="370038"/>
    <lineage>
        <taxon>Bacteria</taxon>
        <taxon>Pseudomonadati</taxon>
        <taxon>Thermodesulfobacteriota</taxon>
        <taxon>Desulfovibrionia</taxon>
        <taxon>Desulfovibrionales</taxon>
        <taxon>Desulfovibrionaceae</taxon>
        <taxon>Oceanidesulfovibrio</taxon>
    </lineage>
</organism>
<dbReference type="PROSITE" id="PS00893">
    <property type="entry name" value="NUDIX_BOX"/>
    <property type="match status" value="1"/>
</dbReference>
<dbReference type="SUPFAM" id="SSF55811">
    <property type="entry name" value="Nudix"/>
    <property type="match status" value="1"/>
</dbReference>
<comment type="caution">
    <text evidence="19">The sequence shown here is derived from an EMBL/GenBank/DDBJ whole genome shotgun (WGS) entry which is preliminary data.</text>
</comment>
<evidence type="ECO:0000256" key="7">
    <source>
        <dbReference type="ARBA" id="ARBA00022801"/>
    </source>
</evidence>
<evidence type="ECO:0000256" key="10">
    <source>
        <dbReference type="ARBA" id="ARBA00035861"/>
    </source>
</evidence>
<dbReference type="Proteomes" id="UP000434052">
    <property type="component" value="Unassembled WGS sequence"/>
</dbReference>
<evidence type="ECO:0000256" key="4">
    <source>
        <dbReference type="ARBA" id="ARBA00022705"/>
    </source>
</evidence>
<dbReference type="PANTHER" id="PTHR47707:SF1">
    <property type="entry name" value="NUDIX HYDROLASE FAMILY PROTEIN"/>
    <property type="match status" value="1"/>
</dbReference>
<proteinExistence type="inferred from homology"/>
<comment type="cofactor">
    <cofactor evidence="1">
        <name>Mg(2+)</name>
        <dbReference type="ChEBI" id="CHEBI:18420"/>
    </cofactor>
</comment>
<dbReference type="PANTHER" id="PTHR47707">
    <property type="entry name" value="8-OXO-DGTP DIPHOSPHATASE"/>
    <property type="match status" value="1"/>
</dbReference>
<dbReference type="CDD" id="cd03425">
    <property type="entry name" value="NUDIX_MutT_NudA_like"/>
    <property type="match status" value="1"/>
</dbReference>
<keyword evidence="9" id="KW-0234">DNA repair</keyword>
<dbReference type="InterPro" id="IPR047127">
    <property type="entry name" value="MutT-like"/>
</dbReference>
<dbReference type="InterPro" id="IPR015797">
    <property type="entry name" value="NUDIX_hydrolase-like_dom_sf"/>
</dbReference>
<dbReference type="EC" id="3.6.1.55" evidence="12"/>
<name>A0A6P1ZL76_9BACT</name>
<sequence length="147" mass="16598">MSANEPSRNKADHQHQKIVPVVAAIVWRDGRFLAIERKPGTDFAGMWEFPGGKVEPGESLNQALVRELTEELGIVPERSAFRRIVTHHYEALSVRLYFFDVHAYRGTLQAREGHALEWLVPDQAHAPRFLEADRDILTELAAETAGT</sequence>
<keyword evidence="7 17" id="KW-0378">Hydrolase</keyword>
<gene>
    <name evidence="19" type="ORF">DQK91_01045</name>
</gene>
<dbReference type="AlphaFoldDB" id="A0A6P1ZL76"/>
<evidence type="ECO:0000256" key="12">
    <source>
        <dbReference type="ARBA" id="ARBA00038905"/>
    </source>
</evidence>
<evidence type="ECO:0000256" key="16">
    <source>
        <dbReference type="ARBA" id="ARBA00042798"/>
    </source>
</evidence>
<dbReference type="GO" id="GO:0044715">
    <property type="term" value="F:8-oxo-dGDP phosphatase activity"/>
    <property type="evidence" value="ECO:0007669"/>
    <property type="project" value="TreeGrafter"/>
</dbReference>
<feature type="domain" description="Nudix hydrolase" evidence="18">
    <location>
        <begin position="17"/>
        <end position="142"/>
    </location>
</feature>
<dbReference type="InterPro" id="IPR020084">
    <property type="entry name" value="NUDIX_hydrolase_CS"/>
</dbReference>
<evidence type="ECO:0000256" key="15">
    <source>
        <dbReference type="ARBA" id="ARBA00041979"/>
    </source>
</evidence>
<comment type="similarity">
    <text evidence="2 17">Belongs to the Nudix hydrolase family.</text>
</comment>